<dbReference type="Gene3D" id="3.40.109.10">
    <property type="entry name" value="NADH Oxidase"/>
    <property type="match status" value="1"/>
</dbReference>
<dbReference type="NCBIfam" id="NF047509">
    <property type="entry name" value="Rv3131_FMN_oxido"/>
    <property type="match status" value="1"/>
</dbReference>
<feature type="region of interest" description="Disordered" evidence="1">
    <location>
        <begin position="304"/>
        <end position="323"/>
    </location>
</feature>
<dbReference type="InterPro" id="IPR029479">
    <property type="entry name" value="Nitroreductase"/>
</dbReference>
<dbReference type="Proteomes" id="UP000317573">
    <property type="component" value="Unassembled WGS sequence"/>
</dbReference>
<dbReference type="SUPFAM" id="SSF55469">
    <property type="entry name" value="FMN-dependent nitroreductase-like"/>
    <property type="match status" value="1"/>
</dbReference>
<gene>
    <name evidence="3" type="ORF">L618_003200000010</name>
</gene>
<dbReference type="PANTHER" id="PTHR23026:SF123">
    <property type="entry name" value="NAD(P)H NITROREDUCTASE RV3131-RELATED"/>
    <property type="match status" value="1"/>
</dbReference>
<dbReference type="InterPro" id="IPR000415">
    <property type="entry name" value="Nitroreductase-like"/>
</dbReference>
<proteinExistence type="predicted"/>
<evidence type="ECO:0000313" key="3">
    <source>
        <dbReference type="EMBL" id="TWH15117.1"/>
    </source>
</evidence>
<dbReference type="GO" id="GO:0016491">
    <property type="term" value="F:oxidoreductase activity"/>
    <property type="evidence" value="ECO:0007669"/>
    <property type="project" value="InterPro"/>
</dbReference>
<dbReference type="PANTHER" id="PTHR23026">
    <property type="entry name" value="NADPH NITROREDUCTASE"/>
    <property type="match status" value="1"/>
</dbReference>
<feature type="domain" description="Nitroreductase" evidence="2">
    <location>
        <begin position="229"/>
        <end position="298"/>
    </location>
</feature>
<reference evidence="3 4" key="1">
    <citation type="submission" date="2019-07" db="EMBL/GenBank/DDBJ databases">
        <title>Genome sequencing of lignin-degrading bacterial isolates.</title>
        <authorList>
            <person name="Gladden J."/>
        </authorList>
    </citation>
    <scope>NUCLEOTIDE SEQUENCE [LARGE SCALE GENOMIC DNA]</scope>
    <source>
        <strain evidence="3 4">J45</strain>
    </source>
</reference>
<dbReference type="InterPro" id="IPR050627">
    <property type="entry name" value="Nitroreductase/BluB"/>
</dbReference>
<protein>
    <submittedName>
        <fullName evidence="3">Nitroreductase family protein</fullName>
    </submittedName>
</protein>
<dbReference type="Pfam" id="PF00881">
    <property type="entry name" value="Nitroreductase"/>
    <property type="match status" value="1"/>
</dbReference>
<accession>A0A562DZZ0</accession>
<comment type="caution">
    <text evidence="3">The sequence shown here is derived from an EMBL/GenBank/DDBJ whole genome shotgun (WGS) entry which is preliminary data.</text>
</comment>
<sequence length="323" mass="35651">METMPDRRTLESAVALAGRAPSLHNSQPWRWILDADGLTLFSDNDRILPATDPSGRQMLLSCGAVLHHLRTALIARYWATVVERMPDATNRRCLATLRFRRVDAVTDTDLRMAEAIGRRRTERLPMGAPQEWARTESALQMLVEPAGVRLSAIAEHERPALEELSRRIVGERRSDLAYQTELSWWAGHAMYPDGIPPDALPPGRRTVATEREFPPGNATGESAETEDRAAILLLSTTTDTRLDWLRSGEALSAVLLACTARGLATCSVTHLTESESSRAFLRETARIEGVPQVMIRVGVCTGPGPDAATPRRPTSAILFRKQS</sequence>
<organism evidence="3 4">
    <name type="scientific">Rhodococcus rhodochrous J45</name>
    <dbReference type="NCBI Taxonomy" id="935266"/>
    <lineage>
        <taxon>Bacteria</taxon>
        <taxon>Bacillati</taxon>
        <taxon>Actinomycetota</taxon>
        <taxon>Actinomycetes</taxon>
        <taxon>Mycobacteriales</taxon>
        <taxon>Nocardiaceae</taxon>
        <taxon>Rhodococcus</taxon>
    </lineage>
</organism>
<evidence type="ECO:0000259" key="2">
    <source>
        <dbReference type="Pfam" id="PF00881"/>
    </source>
</evidence>
<feature type="region of interest" description="Disordered" evidence="1">
    <location>
        <begin position="203"/>
        <end position="224"/>
    </location>
</feature>
<name>A0A562DZZ0_RHORH</name>
<evidence type="ECO:0000313" key="4">
    <source>
        <dbReference type="Proteomes" id="UP000317573"/>
    </source>
</evidence>
<dbReference type="EMBL" id="VLJT01000031">
    <property type="protein sequence ID" value="TWH15117.1"/>
    <property type="molecule type" value="Genomic_DNA"/>
</dbReference>
<dbReference type="AlphaFoldDB" id="A0A562DZZ0"/>
<evidence type="ECO:0000256" key="1">
    <source>
        <dbReference type="SAM" id="MobiDB-lite"/>
    </source>
</evidence>